<feature type="region of interest" description="Disordered" evidence="1">
    <location>
        <begin position="69"/>
        <end position="103"/>
    </location>
</feature>
<dbReference type="EnsemblPlants" id="Bo4g086570.1">
    <property type="protein sequence ID" value="Bo4g086570.1"/>
    <property type="gene ID" value="Bo4g086570"/>
</dbReference>
<accession>A0A0D3BVC3</accession>
<dbReference type="AlphaFoldDB" id="A0A0D3BVC3"/>
<reference evidence="2" key="2">
    <citation type="submission" date="2015-03" db="UniProtKB">
        <authorList>
            <consortium name="EnsemblPlants"/>
        </authorList>
    </citation>
    <scope>IDENTIFICATION</scope>
</reference>
<dbReference type="HOGENOM" id="CLU_1878288_0_0_1"/>
<evidence type="ECO:0000256" key="1">
    <source>
        <dbReference type="SAM" id="MobiDB-lite"/>
    </source>
</evidence>
<evidence type="ECO:0000313" key="3">
    <source>
        <dbReference type="Proteomes" id="UP000032141"/>
    </source>
</evidence>
<organism evidence="2 3">
    <name type="scientific">Brassica oleracea var. oleracea</name>
    <dbReference type="NCBI Taxonomy" id="109376"/>
    <lineage>
        <taxon>Eukaryota</taxon>
        <taxon>Viridiplantae</taxon>
        <taxon>Streptophyta</taxon>
        <taxon>Embryophyta</taxon>
        <taxon>Tracheophyta</taxon>
        <taxon>Spermatophyta</taxon>
        <taxon>Magnoliopsida</taxon>
        <taxon>eudicotyledons</taxon>
        <taxon>Gunneridae</taxon>
        <taxon>Pentapetalae</taxon>
        <taxon>rosids</taxon>
        <taxon>malvids</taxon>
        <taxon>Brassicales</taxon>
        <taxon>Brassicaceae</taxon>
        <taxon>Brassiceae</taxon>
        <taxon>Brassica</taxon>
    </lineage>
</organism>
<protein>
    <submittedName>
        <fullName evidence="2">Uncharacterized protein</fullName>
    </submittedName>
</protein>
<dbReference type="Gramene" id="Bo4g086570.1">
    <property type="protein sequence ID" value="Bo4g086570.1"/>
    <property type="gene ID" value="Bo4g086570"/>
</dbReference>
<dbReference type="Proteomes" id="UP000032141">
    <property type="component" value="Chromosome C4"/>
</dbReference>
<evidence type="ECO:0000313" key="2">
    <source>
        <dbReference type="EnsemblPlants" id="Bo4g086570.1"/>
    </source>
</evidence>
<keyword evidence="3" id="KW-1185">Reference proteome</keyword>
<proteinExistence type="predicted"/>
<sequence>MSAHVHQMFSDRIDAMQFMVERLPGVAPPIRKSNPDSYADTPFTDEITLIEMPRKFSFPVHSLLRHSQRQVRGAIRQQQGSGENLRQPLRNLPEPSGTPERLDSLLQSRKGGYPRMQCPHCYLCFQERSTLRWTPL</sequence>
<reference evidence="2 3" key="1">
    <citation type="journal article" date="2014" name="Genome Biol.">
        <title>Transcriptome and methylome profiling reveals relics of genome dominance in the mesopolyploid Brassica oleracea.</title>
        <authorList>
            <person name="Parkin I.A."/>
            <person name="Koh C."/>
            <person name="Tang H."/>
            <person name="Robinson S.J."/>
            <person name="Kagale S."/>
            <person name="Clarke W.E."/>
            <person name="Town C.D."/>
            <person name="Nixon J."/>
            <person name="Krishnakumar V."/>
            <person name="Bidwell S.L."/>
            <person name="Denoeud F."/>
            <person name="Belcram H."/>
            <person name="Links M.G."/>
            <person name="Just J."/>
            <person name="Clarke C."/>
            <person name="Bender T."/>
            <person name="Huebert T."/>
            <person name="Mason A.S."/>
            <person name="Pires J.C."/>
            <person name="Barker G."/>
            <person name="Moore J."/>
            <person name="Walley P.G."/>
            <person name="Manoli S."/>
            <person name="Batley J."/>
            <person name="Edwards D."/>
            <person name="Nelson M.N."/>
            <person name="Wang X."/>
            <person name="Paterson A.H."/>
            <person name="King G."/>
            <person name="Bancroft I."/>
            <person name="Chalhoub B."/>
            <person name="Sharpe A.G."/>
        </authorList>
    </citation>
    <scope>NUCLEOTIDE SEQUENCE</scope>
    <source>
        <strain evidence="2 3">cv. TO1000</strain>
    </source>
</reference>
<name>A0A0D3BVC3_BRAOL</name>